<reference evidence="10" key="1">
    <citation type="submission" date="2023-07" db="EMBL/GenBank/DDBJ databases">
        <authorList>
            <person name="Kim M.K."/>
        </authorList>
    </citation>
    <scope>NUCLEOTIDE SEQUENCE</scope>
    <source>
        <strain evidence="10">ASUV-10-1</strain>
    </source>
</reference>
<dbReference type="Proteomes" id="UP001176429">
    <property type="component" value="Unassembled WGS sequence"/>
</dbReference>
<keyword evidence="4 7" id="KW-0812">Transmembrane</keyword>
<accession>A0ABT9B5R6</accession>
<keyword evidence="6 8" id="KW-0472">Membrane</keyword>
<dbReference type="SUPFAM" id="SSF81452">
    <property type="entry name" value="Cytochrome c oxidase subunit III-like"/>
    <property type="match status" value="1"/>
</dbReference>
<feature type="transmembrane region" description="Helical" evidence="8">
    <location>
        <begin position="141"/>
        <end position="169"/>
    </location>
</feature>
<feature type="transmembrane region" description="Helical" evidence="8">
    <location>
        <begin position="65"/>
        <end position="85"/>
    </location>
</feature>
<evidence type="ECO:0000259" key="9">
    <source>
        <dbReference type="PROSITE" id="PS50253"/>
    </source>
</evidence>
<proteinExistence type="inferred from homology"/>
<evidence type="ECO:0000313" key="11">
    <source>
        <dbReference type="Proteomes" id="UP001176429"/>
    </source>
</evidence>
<keyword evidence="5 8" id="KW-1133">Transmembrane helix</keyword>
<dbReference type="InterPro" id="IPR000298">
    <property type="entry name" value="Cyt_c_oxidase-like_su3"/>
</dbReference>
<dbReference type="RefSeq" id="WP_305004878.1">
    <property type="nucleotide sequence ID" value="NZ_JAUQSY010000002.1"/>
</dbReference>
<feature type="transmembrane region" description="Helical" evidence="8">
    <location>
        <begin position="97"/>
        <end position="121"/>
    </location>
</feature>
<dbReference type="Gene3D" id="1.20.120.80">
    <property type="entry name" value="Cytochrome c oxidase, subunit III, four-helix bundle"/>
    <property type="match status" value="1"/>
</dbReference>
<dbReference type="InterPro" id="IPR013833">
    <property type="entry name" value="Cyt_c_oxidase_su3_a-hlx"/>
</dbReference>
<evidence type="ECO:0000256" key="1">
    <source>
        <dbReference type="ARBA" id="ARBA00004651"/>
    </source>
</evidence>
<comment type="similarity">
    <text evidence="2 7">Belongs to the cytochrome c oxidase subunit 3 family.</text>
</comment>
<evidence type="ECO:0000256" key="2">
    <source>
        <dbReference type="ARBA" id="ARBA00010581"/>
    </source>
</evidence>
<dbReference type="Pfam" id="PF00510">
    <property type="entry name" value="COX3"/>
    <property type="match status" value="1"/>
</dbReference>
<evidence type="ECO:0000256" key="6">
    <source>
        <dbReference type="ARBA" id="ARBA00023136"/>
    </source>
</evidence>
<dbReference type="PANTHER" id="PTHR11403">
    <property type="entry name" value="CYTOCHROME C OXIDASE SUBUNIT III"/>
    <property type="match status" value="1"/>
</dbReference>
<feature type="transmembrane region" description="Helical" evidence="8">
    <location>
        <begin position="31"/>
        <end position="53"/>
    </location>
</feature>
<dbReference type="EMBL" id="JAUQSY010000002">
    <property type="protein sequence ID" value="MDO7873560.1"/>
    <property type="molecule type" value="Genomic_DNA"/>
</dbReference>
<evidence type="ECO:0000256" key="7">
    <source>
        <dbReference type="RuleBase" id="RU003376"/>
    </source>
</evidence>
<evidence type="ECO:0000256" key="5">
    <source>
        <dbReference type="ARBA" id="ARBA00022989"/>
    </source>
</evidence>
<organism evidence="10 11">
    <name type="scientific">Hymenobacter aranciens</name>
    <dbReference type="NCBI Taxonomy" id="3063996"/>
    <lineage>
        <taxon>Bacteria</taxon>
        <taxon>Pseudomonadati</taxon>
        <taxon>Bacteroidota</taxon>
        <taxon>Cytophagia</taxon>
        <taxon>Cytophagales</taxon>
        <taxon>Hymenobacteraceae</taxon>
        <taxon>Hymenobacter</taxon>
    </lineage>
</organism>
<feature type="domain" description="Heme-copper oxidase subunit III family profile" evidence="9">
    <location>
        <begin position="33"/>
        <end position="215"/>
    </location>
</feature>
<feature type="transmembrane region" description="Helical" evidence="8">
    <location>
        <begin position="190"/>
        <end position="214"/>
    </location>
</feature>
<evidence type="ECO:0000256" key="8">
    <source>
        <dbReference type="SAM" id="Phobius"/>
    </source>
</evidence>
<name>A0ABT9B5R6_9BACT</name>
<dbReference type="InterPro" id="IPR024791">
    <property type="entry name" value="Cyt_c/ubiquinol_Oxase_su3"/>
</dbReference>
<comment type="caution">
    <text evidence="10">The sequence shown here is derived from an EMBL/GenBank/DDBJ whole genome shotgun (WGS) entry which is preliminary data.</text>
</comment>
<evidence type="ECO:0000256" key="3">
    <source>
        <dbReference type="ARBA" id="ARBA00022475"/>
    </source>
</evidence>
<keyword evidence="3" id="KW-1003">Cell membrane</keyword>
<dbReference type="PANTHER" id="PTHR11403:SF2">
    <property type="entry name" value="CYTOCHROME BO(3) UBIQUINOL OXIDASE SUBUNIT 3"/>
    <property type="match status" value="1"/>
</dbReference>
<dbReference type="PROSITE" id="PS50253">
    <property type="entry name" value="COX3"/>
    <property type="match status" value="1"/>
</dbReference>
<sequence>MNPDRNSKNRIDSERRASPLRRIEQIPQSLVVLYFIIVAIASMFACLLVAYVYTHTVNDVASNMYSFPRYFSLSTIVLLGSSYVLSQARGLYEQDDLTMLARCLGATLLLGCVFAGLQVLGWRELWGQGVELSGRNGHGTYLYIISGLHVAHVLAGMVYLLVVLLRVIHADQDAVRSLVFIRNPYYRRQLTMLSTYWHFVDGLWVLLFAVFLLLY</sequence>
<gene>
    <name evidence="10" type="ORF">Q5H93_02365</name>
</gene>
<keyword evidence="11" id="KW-1185">Reference proteome</keyword>
<dbReference type="InterPro" id="IPR035973">
    <property type="entry name" value="Cyt_c_oxidase_su3-like_sf"/>
</dbReference>
<protein>
    <submittedName>
        <fullName evidence="10">Cytochrome c oxidase subunit 3</fullName>
    </submittedName>
</protein>
<evidence type="ECO:0000256" key="4">
    <source>
        <dbReference type="ARBA" id="ARBA00022692"/>
    </source>
</evidence>
<evidence type="ECO:0000313" key="10">
    <source>
        <dbReference type="EMBL" id="MDO7873560.1"/>
    </source>
</evidence>
<comment type="subcellular location">
    <subcellularLocation>
        <location evidence="1 7">Cell membrane</location>
        <topology evidence="1 7">Multi-pass membrane protein</topology>
    </subcellularLocation>
</comment>